<sequence>HDFQGVQTSSAPGSQPFEDAEFPADGSSIGGVTGDAANPNCAQYLEEMIKLVVPGWVRPRQMIGKEAGQFRLFATEGEPCLFKHVSPRDIEQGHEYPDRVRALFKQNALSEDGRYDVRLYDPTSEEWKVVTIDDRLPYWQRPGKHGNLCFAKPTKENEFWPCLLEKAVAKFVMSYHRLDGGYENIALEMLTGKPALLIGVNPFPEASSTVYAHLSGKSKATARHATVLMRKEGHRIPENRVFRPAGASFAYSLSLEMAVLCLLQTLMLTLSVGLRARKGTNYHSRHSTMLRFDVLPIHQILGGYDENWGLWGQDASSLVGGKHKLSDAELWAKLKACDLERAWDAEGMSLACGTVFPFKGILAGHAYTLLRLVEVPIARKKTGREYEQSTLKLLHVRNPHRTSEWCGRFHDDDWETWNAYPEALKVTGHKVGVKDNGVFWMEWSDFKIGFRDVAVCFDQQKGARYTDSSVGAVEEHRHVSFGIVGYQKWEGLR</sequence>
<dbReference type="Gene3D" id="3.90.70.10">
    <property type="entry name" value="Cysteine proteinases"/>
    <property type="match status" value="1"/>
</dbReference>
<feature type="non-terminal residue" evidence="8">
    <location>
        <position position="493"/>
    </location>
</feature>
<proteinExistence type="inferred from homology"/>
<feature type="domain" description="Calpain catalytic" evidence="7">
    <location>
        <begin position="16"/>
        <end position="459"/>
    </location>
</feature>
<gene>
    <name evidence="8" type="ORF">EVOR1521_LOCUS24445</name>
</gene>
<evidence type="ECO:0000259" key="7">
    <source>
        <dbReference type="PROSITE" id="PS50203"/>
    </source>
</evidence>
<comment type="similarity">
    <text evidence="1">Belongs to the peptidase C2 family.</text>
</comment>
<dbReference type="Pfam" id="PF00648">
    <property type="entry name" value="Peptidase_C2"/>
    <property type="match status" value="2"/>
</dbReference>
<comment type="caution">
    <text evidence="5">Lacks conserved residue(s) required for the propagation of feature annotation.</text>
</comment>
<evidence type="ECO:0000256" key="3">
    <source>
        <dbReference type="ARBA" id="ARBA00022801"/>
    </source>
</evidence>
<keyword evidence="9" id="KW-1185">Reference proteome</keyword>
<dbReference type="InterPro" id="IPR022684">
    <property type="entry name" value="Calpain_cysteine_protease"/>
</dbReference>
<dbReference type="PRINTS" id="PR00704">
    <property type="entry name" value="CALPAIN"/>
</dbReference>
<evidence type="ECO:0000256" key="1">
    <source>
        <dbReference type="ARBA" id="ARBA00007623"/>
    </source>
</evidence>
<organism evidence="8 9">
    <name type="scientific">Effrenium voratum</name>
    <dbReference type="NCBI Taxonomy" id="2562239"/>
    <lineage>
        <taxon>Eukaryota</taxon>
        <taxon>Sar</taxon>
        <taxon>Alveolata</taxon>
        <taxon>Dinophyceae</taxon>
        <taxon>Suessiales</taxon>
        <taxon>Symbiodiniaceae</taxon>
        <taxon>Effrenium</taxon>
    </lineage>
</organism>
<keyword evidence="2" id="KW-0645">Protease</keyword>
<name>A0AA36JA00_9DINO</name>
<comment type="caution">
    <text evidence="8">The sequence shown here is derived from an EMBL/GenBank/DDBJ whole genome shotgun (WGS) entry which is preliminary data.</text>
</comment>
<keyword evidence="4" id="KW-0788">Thiol protease</keyword>
<dbReference type="EMBL" id="CAUJNA010003405">
    <property type="protein sequence ID" value="CAJ1401259.1"/>
    <property type="molecule type" value="Genomic_DNA"/>
</dbReference>
<evidence type="ECO:0000256" key="4">
    <source>
        <dbReference type="ARBA" id="ARBA00022807"/>
    </source>
</evidence>
<dbReference type="AlphaFoldDB" id="A0AA36JA00"/>
<evidence type="ECO:0000256" key="6">
    <source>
        <dbReference type="SAM" id="MobiDB-lite"/>
    </source>
</evidence>
<feature type="region of interest" description="Disordered" evidence="6">
    <location>
        <begin position="1"/>
        <end position="33"/>
    </location>
</feature>
<dbReference type="SMART" id="SM00230">
    <property type="entry name" value="CysPc"/>
    <property type="match status" value="1"/>
</dbReference>
<dbReference type="SUPFAM" id="SSF54001">
    <property type="entry name" value="Cysteine proteinases"/>
    <property type="match status" value="1"/>
</dbReference>
<dbReference type="InterPro" id="IPR001300">
    <property type="entry name" value="Peptidase_C2_calpain_cat"/>
</dbReference>
<dbReference type="InterPro" id="IPR038765">
    <property type="entry name" value="Papain-like_cys_pep_sf"/>
</dbReference>
<accession>A0AA36JA00</accession>
<dbReference type="GO" id="GO:0004198">
    <property type="term" value="F:calcium-dependent cysteine-type endopeptidase activity"/>
    <property type="evidence" value="ECO:0007669"/>
    <property type="project" value="InterPro"/>
</dbReference>
<dbReference type="PANTHER" id="PTHR10183:SF379">
    <property type="entry name" value="CALPAIN-5"/>
    <property type="match status" value="1"/>
</dbReference>
<dbReference type="PANTHER" id="PTHR10183">
    <property type="entry name" value="CALPAIN"/>
    <property type="match status" value="1"/>
</dbReference>
<dbReference type="GO" id="GO:0006508">
    <property type="term" value="P:proteolysis"/>
    <property type="evidence" value="ECO:0007669"/>
    <property type="project" value="UniProtKB-KW"/>
</dbReference>
<protein>
    <recommendedName>
        <fullName evidence="7">Calpain catalytic domain-containing protein</fullName>
    </recommendedName>
</protein>
<reference evidence="8" key="1">
    <citation type="submission" date="2023-08" db="EMBL/GenBank/DDBJ databases">
        <authorList>
            <person name="Chen Y."/>
            <person name="Shah S."/>
            <person name="Dougan E. K."/>
            <person name="Thang M."/>
            <person name="Chan C."/>
        </authorList>
    </citation>
    <scope>NUCLEOTIDE SEQUENCE</scope>
</reference>
<dbReference type="PROSITE" id="PS50203">
    <property type="entry name" value="CALPAIN_CAT"/>
    <property type="match status" value="1"/>
</dbReference>
<feature type="compositionally biased region" description="Polar residues" evidence="6">
    <location>
        <begin position="1"/>
        <end position="13"/>
    </location>
</feature>
<evidence type="ECO:0000256" key="5">
    <source>
        <dbReference type="PROSITE-ProRule" id="PRU00239"/>
    </source>
</evidence>
<dbReference type="Proteomes" id="UP001178507">
    <property type="component" value="Unassembled WGS sequence"/>
</dbReference>
<evidence type="ECO:0000313" key="8">
    <source>
        <dbReference type="EMBL" id="CAJ1401259.1"/>
    </source>
</evidence>
<evidence type="ECO:0000313" key="9">
    <source>
        <dbReference type="Proteomes" id="UP001178507"/>
    </source>
</evidence>
<keyword evidence="3" id="KW-0378">Hydrolase</keyword>
<evidence type="ECO:0000256" key="2">
    <source>
        <dbReference type="ARBA" id="ARBA00022670"/>
    </source>
</evidence>